<accession>A0A1X7TJ83</accession>
<dbReference type="InParanoid" id="A0A1X7TJ83"/>
<feature type="region of interest" description="Disordered" evidence="1">
    <location>
        <begin position="327"/>
        <end position="346"/>
    </location>
</feature>
<feature type="transmembrane region" description="Helical" evidence="2">
    <location>
        <begin position="286"/>
        <end position="315"/>
    </location>
</feature>
<name>A0A1X7TJ83_AMPQE</name>
<evidence type="ECO:0000256" key="1">
    <source>
        <dbReference type="SAM" id="MobiDB-lite"/>
    </source>
</evidence>
<feature type="compositionally biased region" description="Basic and acidic residues" evidence="1">
    <location>
        <begin position="335"/>
        <end position="346"/>
    </location>
</feature>
<sequence length="346" mass="37243">SYCGYPSIETSFNTNSLSVTNVIPVNDTRAFPDIQFTCNGIITNWIIGITQNQDTSKHYPNIYLKRSSELIHALTVDASAATSSEGNAYLFTSDIEVQYGDILVINVTTNSNPMYYQQYNGPLNYELDSSNGLIPLEHNDYPLISVVVGPSPSIPGTLTATTQSLTTYWYSHTPVTAISTNMGIPSTTLLQSTSSSLTSSSTQTQSINNTLHITNTPSQSSNTLPPTLLVTSSTAVTTITITTTTDMNVSSTTSLQSTSSSSLMTSSPTLMTPTSINNTCTENNTLIIILLAVLSTVFILLVVTILVILIVSVLVCRRIWYKTSIGNDSVSSTESKADIHQQSDGN</sequence>
<dbReference type="eggNOG" id="ENOG502S1EW">
    <property type="taxonomic scope" value="Eukaryota"/>
</dbReference>
<reference evidence="3" key="1">
    <citation type="submission" date="2017-05" db="UniProtKB">
        <authorList>
            <consortium name="EnsemblMetazoa"/>
        </authorList>
    </citation>
    <scope>IDENTIFICATION</scope>
</reference>
<organism evidence="3">
    <name type="scientific">Amphimedon queenslandica</name>
    <name type="common">Sponge</name>
    <dbReference type="NCBI Taxonomy" id="400682"/>
    <lineage>
        <taxon>Eukaryota</taxon>
        <taxon>Metazoa</taxon>
        <taxon>Porifera</taxon>
        <taxon>Demospongiae</taxon>
        <taxon>Heteroscleromorpha</taxon>
        <taxon>Haplosclerida</taxon>
        <taxon>Niphatidae</taxon>
        <taxon>Amphimedon</taxon>
    </lineage>
</organism>
<dbReference type="AlphaFoldDB" id="A0A1X7TJ83"/>
<keyword evidence="2" id="KW-1133">Transmembrane helix</keyword>
<keyword evidence="2" id="KW-0472">Membrane</keyword>
<keyword evidence="2" id="KW-0812">Transmembrane</keyword>
<dbReference type="EnsemblMetazoa" id="Aqu2.1.14857_001">
    <property type="protein sequence ID" value="Aqu2.1.14857_001"/>
    <property type="gene ID" value="Aqu2.1.14857"/>
</dbReference>
<evidence type="ECO:0000313" key="3">
    <source>
        <dbReference type="EnsemblMetazoa" id="Aqu2.1.14857_001"/>
    </source>
</evidence>
<evidence type="ECO:0000256" key="2">
    <source>
        <dbReference type="SAM" id="Phobius"/>
    </source>
</evidence>
<protein>
    <submittedName>
        <fullName evidence="3">Uncharacterized protein</fullName>
    </submittedName>
</protein>
<proteinExistence type="predicted"/>